<evidence type="ECO:0000313" key="10">
    <source>
        <dbReference type="Ensembl" id="ENSECRP00000014175.1"/>
    </source>
</evidence>
<dbReference type="PANTHER" id="PTHR14511:SF7">
    <property type="entry name" value="RETINOIC ACID-INDUCED PROTEIN 3"/>
    <property type="match status" value="1"/>
</dbReference>
<feature type="transmembrane region" description="Helical" evidence="7">
    <location>
        <begin position="123"/>
        <end position="142"/>
    </location>
</feature>
<proteinExistence type="inferred from homology"/>
<dbReference type="Pfam" id="PF00003">
    <property type="entry name" value="7tm_3"/>
    <property type="match status" value="1"/>
</dbReference>
<feature type="transmembrane region" description="Helical" evidence="7">
    <location>
        <begin position="52"/>
        <end position="78"/>
    </location>
</feature>
<evidence type="ECO:0000256" key="8">
    <source>
        <dbReference type="SAM" id="SignalP"/>
    </source>
</evidence>
<dbReference type="GO" id="GO:0004930">
    <property type="term" value="F:G protein-coupled receptor activity"/>
    <property type="evidence" value="ECO:0007669"/>
    <property type="project" value="InterPro"/>
</dbReference>
<feature type="transmembrane region" description="Helical" evidence="7">
    <location>
        <begin position="200"/>
        <end position="219"/>
    </location>
</feature>
<dbReference type="GO" id="GO:0070062">
    <property type="term" value="C:extracellular exosome"/>
    <property type="evidence" value="ECO:0007669"/>
    <property type="project" value="TreeGrafter"/>
</dbReference>
<reference evidence="10" key="2">
    <citation type="submission" date="2025-08" db="UniProtKB">
        <authorList>
            <consortium name="Ensembl"/>
        </authorList>
    </citation>
    <scope>IDENTIFICATION</scope>
</reference>
<comment type="subcellular location">
    <subcellularLocation>
        <location evidence="1">Membrane</location>
        <topology evidence="1">Multi-pass membrane protein</topology>
    </subcellularLocation>
</comment>
<dbReference type="InterPro" id="IPR017978">
    <property type="entry name" value="GPCR_3_C"/>
</dbReference>
<evidence type="ECO:0000256" key="7">
    <source>
        <dbReference type="SAM" id="Phobius"/>
    </source>
</evidence>
<reference evidence="10" key="3">
    <citation type="submission" date="2025-09" db="UniProtKB">
        <authorList>
            <consortium name="Ensembl"/>
        </authorList>
    </citation>
    <scope>IDENTIFICATION</scope>
</reference>
<dbReference type="GO" id="GO:0043235">
    <property type="term" value="C:receptor complex"/>
    <property type="evidence" value="ECO:0007669"/>
    <property type="project" value="TreeGrafter"/>
</dbReference>
<protein>
    <submittedName>
        <fullName evidence="10">G protein-coupled receptor class C group 5 member D</fullName>
    </submittedName>
</protein>
<dbReference type="GO" id="GO:0030295">
    <property type="term" value="F:protein kinase activator activity"/>
    <property type="evidence" value="ECO:0007669"/>
    <property type="project" value="TreeGrafter"/>
</dbReference>
<sequence>MIPAIILVALFLLFHSEPSNAQNNTNVSSVPSGCGSNLGSDYYLLCDKNSSWGIILETLATAGIVVSLVLIVILVGCIPFVKDCRKRANAALLFFFLLGTFGLFGLTFAFIIKSNERTCPTRIFLFGVLFAMCFSSLFCHNLRLMGLVRNGKGFVTGGWAVTLLIALTLVQVIIAIEWLITVLVRDNLPCNYFQYEFVTLLIYVMFLLVLAWITSLFVFCGVHKEWKKHGAFVFLTTDLTVCIWVVWIIMLTRGNVDLNKRPLWDDPVLSIALVSNAWVFILFYVIPEIHYLNCGNKDDMYDDAASAMPTLTYQKHGLENKMFRKDEGDDDVPKDKHLYMDSPYDSTLPMQNLGPSRDFSIPRPHTRNAQNGPEHPYNEYYGRKP</sequence>
<feature type="transmembrane region" description="Helical" evidence="7">
    <location>
        <begin position="90"/>
        <end position="111"/>
    </location>
</feature>
<dbReference type="Proteomes" id="UP000694620">
    <property type="component" value="Chromosome 12"/>
</dbReference>
<feature type="domain" description="G-protein coupled receptors family 3 profile" evidence="9">
    <location>
        <begin position="86"/>
        <end position="251"/>
    </location>
</feature>
<evidence type="ECO:0000256" key="1">
    <source>
        <dbReference type="ARBA" id="ARBA00004141"/>
    </source>
</evidence>
<dbReference type="PROSITE" id="PS50259">
    <property type="entry name" value="G_PROTEIN_RECEP_F3_4"/>
    <property type="match status" value="1"/>
</dbReference>
<feature type="signal peptide" evidence="8">
    <location>
        <begin position="1"/>
        <end position="21"/>
    </location>
</feature>
<feature type="transmembrane region" description="Helical" evidence="7">
    <location>
        <begin position="231"/>
        <end position="249"/>
    </location>
</feature>
<name>A0A8C4S9N1_ERPCA</name>
<dbReference type="InterPro" id="IPR051753">
    <property type="entry name" value="RA-inducible_GPCR3"/>
</dbReference>
<organism evidence="10 11">
    <name type="scientific">Erpetoichthys calabaricus</name>
    <name type="common">Rope fish</name>
    <name type="synonym">Calamoichthys calabaricus</name>
    <dbReference type="NCBI Taxonomy" id="27687"/>
    <lineage>
        <taxon>Eukaryota</taxon>
        <taxon>Metazoa</taxon>
        <taxon>Chordata</taxon>
        <taxon>Craniata</taxon>
        <taxon>Vertebrata</taxon>
        <taxon>Euteleostomi</taxon>
        <taxon>Actinopterygii</taxon>
        <taxon>Polypteriformes</taxon>
        <taxon>Polypteridae</taxon>
        <taxon>Erpetoichthys</taxon>
    </lineage>
</organism>
<feature type="region of interest" description="Disordered" evidence="6">
    <location>
        <begin position="343"/>
        <end position="385"/>
    </location>
</feature>
<keyword evidence="11" id="KW-1185">Reference proteome</keyword>
<dbReference type="AlphaFoldDB" id="A0A8C4S9N1"/>
<evidence type="ECO:0000256" key="5">
    <source>
        <dbReference type="ARBA" id="ARBA00023136"/>
    </source>
</evidence>
<keyword evidence="8" id="KW-0732">Signal</keyword>
<feature type="chain" id="PRO_5034199448" evidence="8">
    <location>
        <begin position="22"/>
        <end position="385"/>
    </location>
</feature>
<dbReference type="PANTHER" id="PTHR14511">
    <property type="entry name" value="G PROTEIN COUPLED RECEPTOR, CLASS C, GROUP 5"/>
    <property type="match status" value="1"/>
</dbReference>
<reference evidence="10" key="1">
    <citation type="submission" date="2021-06" db="EMBL/GenBank/DDBJ databases">
        <authorList>
            <consortium name="Wellcome Sanger Institute Data Sharing"/>
        </authorList>
    </citation>
    <scope>NUCLEOTIDE SEQUENCE [LARGE SCALE GENOMIC DNA]</scope>
</reference>
<evidence type="ECO:0000256" key="4">
    <source>
        <dbReference type="ARBA" id="ARBA00022989"/>
    </source>
</evidence>
<evidence type="ECO:0000313" key="11">
    <source>
        <dbReference type="Proteomes" id="UP000694620"/>
    </source>
</evidence>
<dbReference type="GeneTree" id="ENSGT00950000182961"/>
<feature type="transmembrane region" description="Helical" evidence="7">
    <location>
        <begin position="154"/>
        <end position="180"/>
    </location>
</feature>
<feature type="compositionally biased region" description="Polar residues" evidence="6">
    <location>
        <begin position="344"/>
        <end position="354"/>
    </location>
</feature>
<evidence type="ECO:0000256" key="6">
    <source>
        <dbReference type="SAM" id="MobiDB-lite"/>
    </source>
</evidence>
<evidence type="ECO:0000256" key="3">
    <source>
        <dbReference type="ARBA" id="ARBA00022692"/>
    </source>
</evidence>
<comment type="similarity">
    <text evidence="2">Belongs to the G-protein coupled receptor 3 family.</text>
</comment>
<keyword evidence="5 7" id="KW-0472">Membrane</keyword>
<dbReference type="Ensembl" id="ENSECRT00000014421.1">
    <property type="protein sequence ID" value="ENSECRP00000014175.1"/>
    <property type="gene ID" value="ENSECRG00000009459.1"/>
</dbReference>
<accession>A0A8C4S9N1</accession>
<keyword evidence="3 7" id="KW-0812">Transmembrane</keyword>
<feature type="transmembrane region" description="Helical" evidence="7">
    <location>
        <begin position="269"/>
        <end position="287"/>
    </location>
</feature>
<dbReference type="GO" id="GO:0005886">
    <property type="term" value="C:plasma membrane"/>
    <property type="evidence" value="ECO:0007669"/>
    <property type="project" value="TreeGrafter"/>
</dbReference>
<evidence type="ECO:0000259" key="9">
    <source>
        <dbReference type="PROSITE" id="PS50259"/>
    </source>
</evidence>
<gene>
    <name evidence="10" type="primary">GPRC5D</name>
    <name evidence="10" type="synonym">GPRC5A</name>
</gene>
<evidence type="ECO:0000256" key="2">
    <source>
        <dbReference type="ARBA" id="ARBA00007242"/>
    </source>
</evidence>
<keyword evidence="4 7" id="KW-1133">Transmembrane helix</keyword>
<dbReference type="OrthoDB" id="8701926at2759"/>